<evidence type="ECO:0000313" key="2">
    <source>
        <dbReference type="Proteomes" id="UP000277326"/>
    </source>
</evidence>
<gene>
    <name evidence="1" type="ORF">ATH50_0164</name>
</gene>
<dbReference type="OrthoDB" id="346275at2157"/>
<reference evidence="1 2" key="1">
    <citation type="journal article" date="2015" name="Stand. Genomic Sci.">
        <title>Genomic Encyclopedia of Bacterial and Archaeal Type Strains, Phase III: the genomes of soil and plant-associated and newly described type strains.</title>
        <authorList>
            <person name="Whitman W.B."/>
            <person name="Woyke T."/>
            <person name="Klenk H.P."/>
            <person name="Zhou Y."/>
            <person name="Lilburn T.G."/>
            <person name="Beck B.J."/>
            <person name="De Vos P."/>
            <person name="Vandamme P."/>
            <person name="Eisen J.A."/>
            <person name="Garrity G."/>
            <person name="Hugenholtz P."/>
            <person name="Kyrpides N.C."/>
        </authorList>
    </citation>
    <scope>NUCLEOTIDE SEQUENCE [LARGE SCALE GENOMIC DNA]</scope>
    <source>
        <strain evidence="1 2">CGMCC 1.10124</strain>
    </source>
</reference>
<evidence type="ECO:0008006" key="3">
    <source>
        <dbReference type="Google" id="ProtNLM"/>
    </source>
</evidence>
<dbReference type="PROSITE" id="PS51318">
    <property type="entry name" value="TAT"/>
    <property type="match status" value="1"/>
</dbReference>
<sequence>MPSRRQLLAAFGSAATVGSLAGCASDDATTGTVTRKSIIVGVPRPDGDPVDATVALLAFEPDRRLIHGEYDPIHAGAAVDRVGTLSVPRATHDRLNDHFASVRYVVNIVPADGRPANGLVTREACNALSLGGTATVTPSVDDGVGHLDVRTATPPDRPPADVTISQFDLDTRLNRK</sequence>
<proteinExistence type="predicted"/>
<organism evidence="1 2">
    <name type="scientific">Haloplanus aerogenes</name>
    <dbReference type="NCBI Taxonomy" id="660522"/>
    <lineage>
        <taxon>Archaea</taxon>
        <taxon>Methanobacteriati</taxon>
        <taxon>Methanobacteriota</taxon>
        <taxon>Stenosarchaea group</taxon>
        <taxon>Halobacteria</taxon>
        <taxon>Halobacteriales</taxon>
        <taxon>Haloferacaceae</taxon>
        <taxon>Haloplanus</taxon>
    </lineage>
</organism>
<dbReference type="EMBL" id="REFS01000001">
    <property type="protein sequence ID" value="RMB25081.1"/>
    <property type="molecule type" value="Genomic_DNA"/>
</dbReference>
<protein>
    <recommendedName>
        <fullName evidence="3">Lipoprotein</fullName>
    </recommendedName>
</protein>
<dbReference type="GeneID" id="44638265"/>
<dbReference type="PROSITE" id="PS51257">
    <property type="entry name" value="PROKAR_LIPOPROTEIN"/>
    <property type="match status" value="1"/>
</dbReference>
<dbReference type="RefSeq" id="WP_158601115.1">
    <property type="nucleotide sequence ID" value="NZ_CP034145.1"/>
</dbReference>
<evidence type="ECO:0000313" key="1">
    <source>
        <dbReference type="EMBL" id="RMB25081.1"/>
    </source>
</evidence>
<comment type="caution">
    <text evidence="1">The sequence shown here is derived from an EMBL/GenBank/DDBJ whole genome shotgun (WGS) entry which is preliminary data.</text>
</comment>
<dbReference type="AlphaFoldDB" id="A0A3M0DSR7"/>
<dbReference type="InterPro" id="IPR006311">
    <property type="entry name" value="TAT_signal"/>
</dbReference>
<dbReference type="Proteomes" id="UP000277326">
    <property type="component" value="Unassembled WGS sequence"/>
</dbReference>
<name>A0A3M0DSR7_9EURY</name>
<accession>A0A3M0DSR7</accession>